<dbReference type="Pfam" id="PF00698">
    <property type="entry name" value="Acyl_transf_1"/>
    <property type="match status" value="1"/>
</dbReference>
<feature type="domain" description="Ketosynthase family 3 (KS3)" evidence="6">
    <location>
        <begin position="1"/>
        <end position="444"/>
    </location>
</feature>
<dbReference type="InterPro" id="IPR014043">
    <property type="entry name" value="Acyl_transferase_dom"/>
</dbReference>
<evidence type="ECO:0000313" key="8">
    <source>
        <dbReference type="Proteomes" id="UP001055167"/>
    </source>
</evidence>
<evidence type="ECO:0000259" key="5">
    <source>
        <dbReference type="PROSITE" id="PS50075"/>
    </source>
</evidence>
<dbReference type="InterPro" id="IPR020841">
    <property type="entry name" value="PKS_Beta-ketoAc_synthase_dom"/>
</dbReference>
<evidence type="ECO:0000256" key="3">
    <source>
        <dbReference type="ARBA" id="ARBA00022679"/>
    </source>
</evidence>
<dbReference type="Gene3D" id="3.30.70.3290">
    <property type="match status" value="1"/>
</dbReference>
<reference evidence="7" key="1">
    <citation type="journal article" date="2021" name="Front. Microbiol.">
        <title>Comprehensive Comparative Genomics and Phenotyping of Methylobacterium Species.</title>
        <authorList>
            <person name="Alessa O."/>
            <person name="Ogura Y."/>
            <person name="Fujitani Y."/>
            <person name="Takami H."/>
            <person name="Hayashi T."/>
            <person name="Sahin N."/>
            <person name="Tani A."/>
        </authorList>
    </citation>
    <scope>NUCLEOTIDE SEQUENCE</scope>
    <source>
        <strain evidence="7">KCTC 52305</strain>
    </source>
</reference>
<dbReference type="InterPro" id="IPR013968">
    <property type="entry name" value="PKS_KR"/>
</dbReference>
<evidence type="ECO:0008006" key="9">
    <source>
        <dbReference type="Google" id="ProtNLM"/>
    </source>
</evidence>
<keyword evidence="8" id="KW-1185">Reference proteome</keyword>
<dbReference type="InterPro" id="IPR036736">
    <property type="entry name" value="ACP-like_sf"/>
</dbReference>
<keyword evidence="3" id="KW-0808">Transferase</keyword>
<dbReference type="EMBL" id="BPQH01000013">
    <property type="protein sequence ID" value="GJD51385.1"/>
    <property type="molecule type" value="Genomic_DNA"/>
</dbReference>
<dbReference type="SUPFAM" id="SSF51735">
    <property type="entry name" value="NAD(P)-binding Rossmann-fold domains"/>
    <property type="match status" value="2"/>
</dbReference>
<dbReference type="InterPro" id="IPR001227">
    <property type="entry name" value="Ac_transferase_dom_sf"/>
</dbReference>
<dbReference type="Gene3D" id="3.40.50.720">
    <property type="entry name" value="NAD(P)-binding Rossmann-like Domain"/>
    <property type="match status" value="1"/>
</dbReference>
<dbReference type="Pfam" id="PF08659">
    <property type="entry name" value="KR"/>
    <property type="match status" value="1"/>
</dbReference>
<evidence type="ECO:0000259" key="6">
    <source>
        <dbReference type="PROSITE" id="PS52004"/>
    </source>
</evidence>
<dbReference type="InterPro" id="IPR050091">
    <property type="entry name" value="PKS_NRPS_Biosynth_Enz"/>
</dbReference>
<dbReference type="PANTHER" id="PTHR43775">
    <property type="entry name" value="FATTY ACID SYNTHASE"/>
    <property type="match status" value="1"/>
</dbReference>
<dbReference type="Pfam" id="PF21394">
    <property type="entry name" value="Beta-ketacyl_N"/>
    <property type="match status" value="1"/>
</dbReference>
<dbReference type="Pfam" id="PF00550">
    <property type="entry name" value="PP-binding"/>
    <property type="match status" value="1"/>
</dbReference>
<dbReference type="Gene3D" id="3.40.50.1820">
    <property type="entry name" value="alpha/beta hydrolase"/>
    <property type="match status" value="1"/>
</dbReference>
<dbReference type="Proteomes" id="UP001055167">
    <property type="component" value="Unassembled WGS sequence"/>
</dbReference>
<dbReference type="InterPro" id="IPR014030">
    <property type="entry name" value="Ketoacyl_synth_N"/>
</dbReference>
<dbReference type="Gene3D" id="3.30.70.250">
    <property type="entry name" value="Malonyl-CoA ACP transacylase, ACP-binding"/>
    <property type="match status" value="1"/>
</dbReference>
<dbReference type="SMART" id="SM00825">
    <property type="entry name" value="PKS_KS"/>
    <property type="match status" value="1"/>
</dbReference>
<dbReference type="SMART" id="SM00827">
    <property type="entry name" value="PKS_AT"/>
    <property type="match status" value="1"/>
</dbReference>
<dbReference type="InterPro" id="IPR016035">
    <property type="entry name" value="Acyl_Trfase/lysoPLipase"/>
</dbReference>
<dbReference type="Pfam" id="PF22621">
    <property type="entry name" value="CurL-like_PKS_C"/>
    <property type="match status" value="1"/>
</dbReference>
<dbReference type="InterPro" id="IPR014031">
    <property type="entry name" value="Ketoacyl_synth_C"/>
</dbReference>
<protein>
    <recommendedName>
        <fullName evidence="9">SDR family NAD(P)-dependent oxidoreductase</fullName>
    </recommendedName>
</protein>
<dbReference type="SMART" id="SM00822">
    <property type="entry name" value="PKS_KR"/>
    <property type="match status" value="1"/>
</dbReference>
<proteinExistence type="predicted"/>
<feature type="compositionally biased region" description="Low complexity" evidence="4">
    <location>
        <begin position="603"/>
        <end position="619"/>
    </location>
</feature>
<comment type="caution">
    <text evidence="7">The sequence shown here is derived from an EMBL/GenBank/DDBJ whole genome shotgun (WGS) entry which is preliminary data.</text>
</comment>
<dbReference type="InterPro" id="IPR036291">
    <property type="entry name" value="NAD(P)-bd_dom_sf"/>
</dbReference>
<feature type="domain" description="Carrier" evidence="5">
    <location>
        <begin position="1489"/>
        <end position="1564"/>
    </location>
</feature>
<dbReference type="Gene3D" id="3.40.366.10">
    <property type="entry name" value="Malonyl-Coenzyme A Acyl Carrier Protein, domain 2"/>
    <property type="match status" value="1"/>
</dbReference>
<dbReference type="InterPro" id="IPR018201">
    <property type="entry name" value="Ketoacyl_synth_AS"/>
</dbReference>
<feature type="region of interest" description="Disordered" evidence="4">
    <location>
        <begin position="596"/>
        <end position="619"/>
    </location>
</feature>
<evidence type="ECO:0000256" key="1">
    <source>
        <dbReference type="ARBA" id="ARBA00022450"/>
    </source>
</evidence>
<accession>A0ABQ4R349</accession>
<dbReference type="SUPFAM" id="SSF47336">
    <property type="entry name" value="ACP-like"/>
    <property type="match status" value="1"/>
</dbReference>
<feature type="region of interest" description="Disordered" evidence="4">
    <location>
        <begin position="370"/>
        <end position="398"/>
    </location>
</feature>
<evidence type="ECO:0000313" key="7">
    <source>
        <dbReference type="EMBL" id="GJD51385.1"/>
    </source>
</evidence>
<dbReference type="InterPro" id="IPR049490">
    <property type="entry name" value="C883_1060-like_KR_N"/>
</dbReference>
<dbReference type="PANTHER" id="PTHR43775:SF51">
    <property type="entry name" value="INACTIVE PHENOLPHTHIOCEROL SYNTHESIS POLYKETIDE SYNTHASE TYPE I PKS1-RELATED"/>
    <property type="match status" value="1"/>
</dbReference>
<dbReference type="CDD" id="cd00833">
    <property type="entry name" value="PKS"/>
    <property type="match status" value="1"/>
</dbReference>
<dbReference type="Pfam" id="PF00109">
    <property type="entry name" value="ketoacyl-synt"/>
    <property type="match status" value="1"/>
</dbReference>
<gene>
    <name evidence="7" type="ORF">OPKNFCMD_4139</name>
</gene>
<dbReference type="PROSITE" id="PS50075">
    <property type="entry name" value="CARRIER"/>
    <property type="match status" value="1"/>
</dbReference>
<dbReference type="SUPFAM" id="SSF53901">
    <property type="entry name" value="Thiolase-like"/>
    <property type="match status" value="1"/>
</dbReference>
<dbReference type="PROSITE" id="PS52004">
    <property type="entry name" value="KS3_2"/>
    <property type="match status" value="1"/>
</dbReference>
<feature type="region of interest" description="Disordered" evidence="4">
    <location>
        <begin position="1582"/>
        <end position="1603"/>
    </location>
</feature>
<dbReference type="InterPro" id="IPR029058">
    <property type="entry name" value="AB_hydrolase_fold"/>
</dbReference>
<sequence length="1603" mass="164918">MSAVAVVGLACRLPGADSPEAYWRLLVAGREGIRRLDPAELAAAGVGAEADAPGYVAAKGVLDGADAFDAAFFGFSPREAALLDPQQRVFVECAWAALEDAGYAPRETGGAVGVFAGSILSTYLLQNLWPNRRLVEEAGAFPMAVGNDPTFLATRASYLLDLRGPSVSVGTACSTSLVAVHLACQSLLAHECDMALAGGVSVHLPLTAGYRYREGGILSPDGHCRPLGAAARGTVASDGVGTVVLKRLDDALRDRDCVRAVILGSAVNNDGAGKVGFTAPGIAPQARVIAEALAVAGVAPASVAMLEAHAAGTALGDPIEVAALAEVFEGAPGPVWLGSVKGNIGHVDAAAGIAGLIKAVLAVQHRTVPPSLHAPAPEERGALAGTPSRVPDTPPRVPGTPFGLPGTPFRVPGTPQAHAGPAPMRAGISAFGIGGTNVHVVIEEPPAAPAAPAAPRPELLMLSARTPAALEAATARLAAHLARHPGLPLADVAHTLRVGRGAFALRRVLVAGSTPEAAAALEEADPRCLPAAAAPDGGAPVAFLFPGLGDHYPGMGFELYRDEPVFRRAVDACADLLAAHRDGDIRDALYPGRAWARPDGEAPEAPEASEASDASEAPPGAGRIDLRAMLGRGAGPAPPAEGPADGQPMIFVTEYALARLLMSWGLVPEAMLGYSIGELVAACLADVFTLPAALGLVAGRARLIAGRVGPGLMLAVPLGEAALRARLPAGTDLAAVNGAGLCIASGALEGIAALERALLADGVACRRLPATHAYHSAMMDPIVPDLAALVALAGPRPPRIPCLSCVTGDWLTDAEATDPDYWARHLSRTVRLRDGLARLLDDPERILLEVGPGQALTAQVVAERARRPGSRNPAIPTLRWSYGPDSERVVLLRGLGRLWQAGAPLDRARLLAREGPGGEARGGPRRVPLPTYPFERRRHWIDPPGPAAAPEAPPEARRPLGEWVHLPCWRPSIARPDPAAGMAGSGPAGGMAGPWLVLLDREGVGAALAGRLPGAVVAVAQGARTDLGGEACTLDPSDPDAYRALARTLRRRGAMPRRVVHLWSLAPAGAAAPSRARFAAAQATGFHALMQLLQALWAEGQAGPLRVDVAASGLFDVTGREALAPERATLLGPVLVAPQERPGLACRLLDVEDPGAPDLPALILAELAARPDAPAVALRQGRRFVQAHAPVRLDAPAGPPFRERGVYLVTGGLGGVGLALARHLADAVRARLVLLGRTALPDRAAWPRRFGGDASAEAGDPRVRDLVRQVIALEARGAEVLTLAADVADEDALARALAAAEARFGALHGVFHCAGSVGPQAFREIARASPADAEAQFAAKAYGTLALDRALAGRTLDFCALASSLSGVLGGLGFSGYAAANLFLDAFAPARRRAGGTPWISIAWDSWRLPERRGAVEGLGATVSGFGMAPEEGAEICARILGLRAEPRAVVSTGDLAGRLAQWVTREEAPAPAPLAPHARPDLRLPYAAPRGEVEEALAAIWSELFAVAPIGIHDNFFELGGHSLLATQLNARIAARLGVEMSLAALLQAPTVAALAPAVVAAKAARADPEALARILAELGGLPADDPARPGPRGPDTQAAGP</sequence>
<dbReference type="Gene3D" id="3.40.47.10">
    <property type="match status" value="1"/>
</dbReference>
<dbReference type="SMART" id="SM00823">
    <property type="entry name" value="PKS_PP"/>
    <property type="match status" value="1"/>
</dbReference>
<dbReference type="InterPro" id="IPR057326">
    <property type="entry name" value="KR_dom"/>
</dbReference>
<dbReference type="CDD" id="cd08953">
    <property type="entry name" value="KR_2_SDR_x"/>
    <property type="match status" value="1"/>
</dbReference>
<evidence type="ECO:0000256" key="4">
    <source>
        <dbReference type="SAM" id="MobiDB-lite"/>
    </source>
</evidence>
<dbReference type="InterPro" id="IPR020806">
    <property type="entry name" value="PKS_PP-bd"/>
</dbReference>
<dbReference type="RefSeq" id="WP_128566323.1">
    <property type="nucleotide sequence ID" value="NZ_BPQH01000013.1"/>
</dbReference>
<keyword evidence="1" id="KW-0596">Phosphopantetheine</keyword>
<dbReference type="InterPro" id="IPR009081">
    <property type="entry name" value="PP-bd_ACP"/>
</dbReference>
<evidence type="ECO:0000256" key="2">
    <source>
        <dbReference type="ARBA" id="ARBA00022553"/>
    </source>
</evidence>
<dbReference type="SUPFAM" id="SSF52151">
    <property type="entry name" value="FabD/lysophospholipase-like"/>
    <property type="match status" value="1"/>
</dbReference>
<keyword evidence="2" id="KW-0597">Phosphoprotein</keyword>
<dbReference type="InterPro" id="IPR016039">
    <property type="entry name" value="Thiolase-like"/>
</dbReference>
<name>A0ABQ4R349_9HYPH</name>
<reference evidence="7" key="2">
    <citation type="submission" date="2021-08" db="EMBL/GenBank/DDBJ databases">
        <authorList>
            <person name="Tani A."/>
            <person name="Ola A."/>
            <person name="Ogura Y."/>
            <person name="Katsura K."/>
            <person name="Hayashi T."/>
        </authorList>
    </citation>
    <scope>NUCLEOTIDE SEQUENCE</scope>
    <source>
        <strain evidence="7">KCTC 52305</strain>
    </source>
</reference>
<dbReference type="PROSITE" id="PS00606">
    <property type="entry name" value="KS3_1"/>
    <property type="match status" value="1"/>
</dbReference>
<organism evidence="7 8">
    <name type="scientific">Methylobacterium crusticola</name>
    <dbReference type="NCBI Taxonomy" id="1697972"/>
    <lineage>
        <taxon>Bacteria</taxon>
        <taxon>Pseudomonadati</taxon>
        <taxon>Pseudomonadota</taxon>
        <taxon>Alphaproteobacteria</taxon>
        <taxon>Hyphomicrobiales</taxon>
        <taxon>Methylobacteriaceae</taxon>
        <taxon>Methylobacterium</taxon>
    </lineage>
</organism>
<dbReference type="Pfam" id="PF02801">
    <property type="entry name" value="Ketoacyl-synt_C"/>
    <property type="match status" value="1"/>
</dbReference>